<dbReference type="GO" id="GO:0016747">
    <property type="term" value="F:acyltransferase activity, transferring groups other than amino-acyl groups"/>
    <property type="evidence" value="ECO:0007669"/>
    <property type="project" value="InterPro"/>
</dbReference>
<dbReference type="Proteomes" id="UP000619512">
    <property type="component" value="Unassembled WGS sequence"/>
</dbReference>
<reference evidence="2" key="3">
    <citation type="submission" date="2022-12" db="EMBL/GenBank/DDBJ databases">
        <authorList>
            <person name="Sun Q."/>
            <person name="Kim S."/>
        </authorList>
    </citation>
    <scope>NUCLEOTIDE SEQUENCE</scope>
    <source>
        <strain evidence="2">KCTC 12344</strain>
    </source>
</reference>
<dbReference type="InterPro" id="IPR051531">
    <property type="entry name" value="N-acetyltransferase"/>
</dbReference>
<dbReference type="Gene3D" id="3.40.630.30">
    <property type="match status" value="1"/>
</dbReference>
<dbReference type="PANTHER" id="PTHR43792:SF1">
    <property type="entry name" value="N-ACETYLTRANSFERASE DOMAIN-CONTAINING PROTEIN"/>
    <property type="match status" value="1"/>
</dbReference>
<proteinExistence type="predicted"/>
<evidence type="ECO:0000313" key="5">
    <source>
        <dbReference type="Proteomes" id="UP000619512"/>
    </source>
</evidence>
<keyword evidence="4" id="KW-1185">Reference proteome</keyword>
<dbReference type="PROSITE" id="PS51186">
    <property type="entry name" value="GNAT"/>
    <property type="match status" value="1"/>
</dbReference>
<evidence type="ECO:0000259" key="1">
    <source>
        <dbReference type="PROSITE" id="PS51186"/>
    </source>
</evidence>
<dbReference type="PANTHER" id="PTHR43792">
    <property type="entry name" value="GNAT FAMILY, PUTATIVE (AFU_ORTHOLOGUE AFUA_3G00765)-RELATED-RELATED"/>
    <property type="match status" value="1"/>
</dbReference>
<dbReference type="Proteomes" id="UP000294359">
    <property type="component" value="Chromosome"/>
</dbReference>
<dbReference type="SUPFAM" id="SSF55729">
    <property type="entry name" value="Acyl-CoA N-acyltransferases (Nat)"/>
    <property type="match status" value="1"/>
</dbReference>
<accession>A0A4P7BEQ1</accession>
<reference evidence="3 4" key="2">
    <citation type="submission" date="2019-03" db="EMBL/GenBank/DDBJ databases">
        <title>Draft Genome Sequences of Six Type Strains of the Genus Massilia.</title>
        <authorList>
            <person name="Miess H."/>
            <person name="Frediansyhah A."/>
            <person name="Gross H."/>
        </authorList>
    </citation>
    <scope>NUCLEOTIDE SEQUENCE [LARGE SCALE GENOMIC DNA]</scope>
    <source>
        <strain evidence="3 4">DSM 17505</strain>
    </source>
</reference>
<dbReference type="InterPro" id="IPR016181">
    <property type="entry name" value="Acyl_CoA_acyltransferase"/>
</dbReference>
<organism evidence="2 5">
    <name type="scientific">Pseudoduganella plicata</name>
    <dbReference type="NCBI Taxonomy" id="321984"/>
    <lineage>
        <taxon>Bacteria</taxon>
        <taxon>Pseudomonadati</taxon>
        <taxon>Pseudomonadota</taxon>
        <taxon>Betaproteobacteria</taxon>
        <taxon>Burkholderiales</taxon>
        <taxon>Oxalobacteraceae</taxon>
        <taxon>Telluria group</taxon>
        <taxon>Pseudoduganella</taxon>
    </lineage>
</organism>
<dbReference type="AlphaFoldDB" id="A0A4P7BEQ1"/>
<feature type="domain" description="N-acetyltransferase" evidence="1">
    <location>
        <begin position="9"/>
        <end position="170"/>
    </location>
</feature>
<reference evidence="2" key="1">
    <citation type="journal article" date="2014" name="Int. J. Syst. Evol. Microbiol.">
        <title>Complete genome sequence of Corynebacterium casei LMG S-19264T (=DSM 44701T), isolated from a smear-ripened cheese.</title>
        <authorList>
            <consortium name="US DOE Joint Genome Institute (JGI-PGF)"/>
            <person name="Walter F."/>
            <person name="Albersmeier A."/>
            <person name="Kalinowski J."/>
            <person name="Ruckert C."/>
        </authorList>
    </citation>
    <scope>NUCLEOTIDE SEQUENCE</scope>
    <source>
        <strain evidence="2">KCTC 12344</strain>
    </source>
</reference>
<dbReference type="RefSeq" id="WP_134384882.1">
    <property type="nucleotide sequence ID" value="NZ_BMWW01000001.1"/>
</dbReference>
<sequence length="182" mass="20508">MIVLETARLVLRTLHTDDAPFYLELINDPSWIEHIGDKGIRTLEEARANIVSGAMQMQRRLGYSLYMVERREDGAPLGLCGLIRRDTLPDTDIGYALRPAYWGQGYAYEAAAAVLAHARDTLRLRRLYGITSPGNLASNAMLQKLGLRFVELTRLGEETRLTNVYRIDFNTGNRLRSQDGPA</sequence>
<gene>
    <name evidence="3" type="ORF">E1742_10830</name>
    <name evidence="2" type="ORF">GCM10007388_03030</name>
</gene>
<dbReference type="EMBL" id="CP038026">
    <property type="protein sequence ID" value="QBQ36602.1"/>
    <property type="molecule type" value="Genomic_DNA"/>
</dbReference>
<dbReference type="Pfam" id="PF13302">
    <property type="entry name" value="Acetyltransf_3"/>
    <property type="match status" value="1"/>
</dbReference>
<evidence type="ECO:0000313" key="2">
    <source>
        <dbReference type="EMBL" id="GGY74074.1"/>
    </source>
</evidence>
<dbReference type="EMBL" id="BMWW01000001">
    <property type="protein sequence ID" value="GGY74074.1"/>
    <property type="molecule type" value="Genomic_DNA"/>
</dbReference>
<dbReference type="OrthoDB" id="9798081at2"/>
<name>A0A4P7BEQ1_9BURK</name>
<dbReference type="InterPro" id="IPR000182">
    <property type="entry name" value="GNAT_dom"/>
</dbReference>
<protein>
    <submittedName>
        <fullName evidence="2">Alanine acetyltransferase</fullName>
    </submittedName>
    <submittedName>
        <fullName evidence="3">N-acetyltransferase</fullName>
    </submittedName>
</protein>
<evidence type="ECO:0000313" key="3">
    <source>
        <dbReference type="EMBL" id="QBQ36602.1"/>
    </source>
</evidence>
<evidence type="ECO:0000313" key="4">
    <source>
        <dbReference type="Proteomes" id="UP000294359"/>
    </source>
</evidence>